<gene>
    <name evidence="1" type="ORF">C8N34_102257</name>
</gene>
<evidence type="ECO:0000313" key="2">
    <source>
        <dbReference type="Proteomes" id="UP000244224"/>
    </source>
</evidence>
<dbReference type="EMBL" id="QBKP01000002">
    <property type="protein sequence ID" value="PTX52477.1"/>
    <property type="molecule type" value="Genomic_DNA"/>
</dbReference>
<dbReference type="OrthoDB" id="7385437at2"/>
<accession>A0A2T6B8T0</accession>
<keyword evidence="2" id="KW-1185">Reference proteome</keyword>
<name>A0A2T6B8T0_9RHOB</name>
<proteinExistence type="predicted"/>
<protein>
    <submittedName>
        <fullName evidence="1">Deoxypyrimidine-specific 5' nucleotidase type C protein (NT5C)</fullName>
    </submittedName>
</protein>
<organism evidence="1 2">
    <name type="scientific">Gemmobacter caeni</name>
    <dbReference type="NCBI Taxonomy" id="589035"/>
    <lineage>
        <taxon>Bacteria</taxon>
        <taxon>Pseudomonadati</taxon>
        <taxon>Pseudomonadota</taxon>
        <taxon>Alphaproteobacteria</taxon>
        <taxon>Rhodobacterales</taxon>
        <taxon>Paracoccaceae</taxon>
        <taxon>Gemmobacter</taxon>
    </lineage>
</organism>
<dbReference type="AlphaFoldDB" id="A0A2T6B8T0"/>
<dbReference type="InterPro" id="IPR036412">
    <property type="entry name" value="HAD-like_sf"/>
</dbReference>
<evidence type="ECO:0000313" key="1">
    <source>
        <dbReference type="EMBL" id="PTX52477.1"/>
    </source>
</evidence>
<dbReference type="SUPFAM" id="SSF56784">
    <property type="entry name" value="HAD-like"/>
    <property type="match status" value="1"/>
</dbReference>
<dbReference type="Gene3D" id="3.40.50.1000">
    <property type="entry name" value="HAD superfamily/HAD-like"/>
    <property type="match status" value="1"/>
</dbReference>
<dbReference type="RefSeq" id="WP_158640529.1">
    <property type="nucleotide sequence ID" value="NZ_QBKP01000002.1"/>
</dbReference>
<comment type="caution">
    <text evidence="1">The sequence shown here is derived from an EMBL/GenBank/DDBJ whole genome shotgun (WGS) entry which is preliminary data.</text>
</comment>
<reference evidence="1 2" key="1">
    <citation type="submission" date="2018-04" db="EMBL/GenBank/DDBJ databases">
        <title>Genomic Encyclopedia of Archaeal and Bacterial Type Strains, Phase II (KMG-II): from individual species to whole genera.</title>
        <authorList>
            <person name="Goeker M."/>
        </authorList>
    </citation>
    <scope>NUCLEOTIDE SEQUENCE [LARGE SCALE GENOMIC DNA]</scope>
    <source>
        <strain evidence="1 2">DSM 21823</strain>
    </source>
</reference>
<dbReference type="Proteomes" id="UP000244224">
    <property type="component" value="Unassembled WGS sequence"/>
</dbReference>
<sequence>MSGRVLLDCDGVLLNYTAGIRTFAKRIYGLDLSPEGPCAFDMRVWTGLSGPEIRDLVNAFNGGEDTGFGALPPMPGAVEGVRRLLDAGYRLHVLSSADAGGASVRSRERNLLGVFGDVFEEVTLIGLGQPKREILARFSPCDWVDDHVPNAIAGLEAGHRSHVIRQSHNLSLEGTTPHPLLWSADLTEVHERIRPEPALTL</sequence>
<dbReference type="InterPro" id="IPR023214">
    <property type="entry name" value="HAD_sf"/>
</dbReference>